<dbReference type="Pfam" id="PF11197">
    <property type="entry name" value="DUF2835"/>
    <property type="match status" value="1"/>
</dbReference>
<dbReference type="Proteomes" id="UP001500359">
    <property type="component" value="Unassembled WGS sequence"/>
</dbReference>
<name>A0ABN1LBT4_9ALTE</name>
<organism evidence="1 2">
    <name type="scientific">Aliiglaciecola litoralis</name>
    <dbReference type="NCBI Taxonomy" id="582857"/>
    <lineage>
        <taxon>Bacteria</taxon>
        <taxon>Pseudomonadati</taxon>
        <taxon>Pseudomonadota</taxon>
        <taxon>Gammaproteobacteria</taxon>
        <taxon>Alteromonadales</taxon>
        <taxon>Alteromonadaceae</taxon>
        <taxon>Aliiglaciecola</taxon>
    </lineage>
</organism>
<dbReference type="RefSeq" id="WP_343855585.1">
    <property type="nucleotide sequence ID" value="NZ_BAAAFD010000001.1"/>
</dbReference>
<keyword evidence="2" id="KW-1185">Reference proteome</keyword>
<proteinExistence type="predicted"/>
<dbReference type="InterPro" id="IPR021363">
    <property type="entry name" value="DUF2835"/>
</dbReference>
<comment type="caution">
    <text evidence="1">The sequence shown here is derived from an EMBL/GenBank/DDBJ whole genome shotgun (WGS) entry which is preliminary data.</text>
</comment>
<gene>
    <name evidence="1" type="ORF">GCM10009114_00810</name>
</gene>
<reference evidence="1 2" key="1">
    <citation type="journal article" date="2019" name="Int. J. Syst. Evol. Microbiol.">
        <title>The Global Catalogue of Microorganisms (GCM) 10K type strain sequencing project: providing services to taxonomists for standard genome sequencing and annotation.</title>
        <authorList>
            <consortium name="The Broad Institute Genomics Platform"/>
            <consortium name="The Broad Institute Genome Sequencing Center for Infectious Disease"/>
            <person name="Wu L."/>
            <person name="Ma J."/>
        </authorList>
    </citation>
    <scope>NUCLEOTIDE SEQUENCE [LARGE SCALE GENOMIC DNA]</scope>
    <source>
        <strain evidence="1 2">JCM 15896</strain>
    </source>
</reference>
<accession>A0ABN1LBT4</accession>
<evidence type="ECO:0000313" key="2">
    <source>
        <dbReference type="Proteomes" id="UP001500359"/>
    </source>
</evidence>
<protein>
    <submittedName>
        <fullName evidence="1">DUF2835 domain-containing protein</fullName>
    </submittedName>
</protein>
<evidence type="ECO:0000313" key="1">
    <source>
        <dbReference type="EMBL" id="GAA0852004.1"/>
    </source>
</evidence>
<sequence>MKTYYFSLDVSYERCERLYGIGSNSVVLRSDCGERIQLPNVNLRPFVTRTGLKGRFRLIITPENKVHSFEKIS</sequence>
<dbReference type="EMBL" id="BAAAFD010000001">
    <property type="protein sequence ID" value="GAA0852004.1"/>
    <property type="molecule type" value="Genomic_DNA"/>
</dbReference>